<dbReference type="EMBL" id="LAZR01006568">
    <property type="protein sequence ID" value="KKM91203.1"/>
    <property type="molecule type" value="Genomic_DNA"/>
</dbReference>
<protein>
    <submittedName>
        <fullName evidence="1">Uncharacterized protein</fullName>
    </submittedName>
</protein>
<accession>A0A0F9LCP5</accession>
<organism evidence="1">
    <name type="scientific">marine sediment metagenome</name>
    <dbReference type="NCBI Taxonomy" id="412755"/>
    <lineage>
        <taxon>unclassified sequences</taxon>
        <taxon>metagenomes</taxon>
        <taxon>ecological metagenomes</taxon>
    </lineage>
</organism>
<gene>
    <name evidence="1" type="ORF">LCGC14_1230950</name>
</gene>
<proteinExistence type="predicted"/>
<sequence>MKLINLYEDVVDLSKRREQRQKEEEAFSIDEVLDNIDNTLELTIEYLKNQGMSELDARKVVMKHLSDIVMGHDLS</sequence>
<name>A0A0F9LCP5_9ZZZZ</name>
<comment type="caution">
    <text evidence="1">The sequence shown here is derived from an EMBL/GenBank/DDBJ whole genome shotgun (WGS) entry which is preliminary data.</text>
</comment>
<dbReference type="AlphaFoldDB" id="A0A0F9LCP5"/>
<evidence type="ECO:0000313" key="1">
    <source>
        <dbReference type="EMBL" id="KKM91203.1"/>
    </source>
</evidence>
<reference evidence="1" key="1">
    <citation type="journal article" date="2015" name="Nature">
        <title>Complex archaea that bridge the gap between prokaryotes and eukaryotes.</title>
        <authorList>
            <person name="Spang A."/>
            <person name="Saw J.H."/>
            <person name="Jorgensen S.L."/>
            <person name="Zaremba-Niedzwiedzka K."/>
            <person name="Martijn J."/>
            <person name="Lind A.E."/>
            <person name="van Eijk R."/>
            <person name="Schleper C."/>
            <person name="Guy L."/>
            <person name="Ettema T.J."/>
        </authorList>
    </citation>
    <scope>NUCLEOTIDE SEQUENCE</scope>
</reference>